<gene>
    <name evidence="3" type="ORF">CYLTODRAFT_346431</name>
</gene>
<evidence type="ECO:0000256" key="2">
    <source>
        <dbReference type="SAM" id="Phobius"/>
    </source>
</evidence>
<feature type="transmembrane region" description="Helical" evidence="2">
    <location>
        <begin position="131"/>
        <end position="150"/>
    </location>
</feature>
<dbReference type="Proteomes" id="UP000054007">
    <property type="component" value="Unassembled WGS sequence"/>
</dbReference>
<accession>A0A0D7BM19</accession>
<keyword evidence="4" id="KW-1185">Reference proteome</keyword>
<dbReference type="STRING" id="1314674.A0A0D7BM19"/>
<evidence type="ECO:0000313" key="4">
    <source>
        <dbReference type="Proteomes" id="UP000054007"/>
    </source>
</evidence>
<reference evidence="3 4" key="1">
    <citation type="journal article" date="2015" name="Fungal Genet. Biol.">
        <title>Evolution of novel wood decay mechanisms in Agaricales revealed by the genome sequences of Fistulina hepatica and Cylindrobasidium torrendii.</title>
        <authorList>
            <person name="Floudas D."/>
            <person name="Held B.W."/>
            <person name="Riley R."/>
            <person name="Nagy L.G."/>
            <person name="Koehler G."/>
            <person name="Ransdell A.S."/>
            <person name="Younus H."/>
            <person name="Chow J."/>
            <person name="Chiniquy J."/>
            <person name="Lipzen A."/>
            <person name="Tritt A."/>
            <person name="Sun H."/>
            <person name="Haridas S."/>
            <person name="LaButti K."/>
            <person name="Ohm R.A."/>
            <person name="Kues U."/>
            <person name="Blanchette R.A."/>
            <person name="Grigoriev I.V."/>
            <person name="Minto R.E."/>
            <person name="Hibbett D.S."/>
        </authorList>
    </citation>
    <scope>NUCLEOTIDE SEQUENCE [LARGE SCALE GENOMIC DNA]</scope>
    <source>
        <strain evidence="3 4">FP15055 ss-10</strain>
    </source>
</reference>
<organism evidence="3 4">
    <name type="scientific">Cylindrobasidium torrendii FP15055 ss-10</name>
    <dbReference type="NCBI Taxonomy" id="1314674"/>
    <lineage>
        <taxon>Eukaryota</taxon>
        <taxon>Fungi</taxon>
        <taxon>Dikarya</taxon>
        <taxon>Basidiomycota</taxon>
        <taxon>Agaricomycotina</taxon>
        <taxon>Agaricomycetes</taxon>
        <taxon>Agaricomycetidae</taxon>
        <taxon>Agaricales</taxon>
        <taxon>Marasmiineae</taxon>
        <taxon>Physalacriaceae</taxon>
        <taxon>Cylindrobasidium</taxon>
    </lineage>
</organism>
<keyword evidence="2" id="KW-0812">Transmembrane</keyword>
<dbReference type="EMBL" id="KN880457">
    <property type="protein sequence ID" value="KIY71174.1"/>
    <property type="molecule type" value="Genomic_DNA"/>
</dbReference>
<feature type="region of interest" description="Disordered" evidence="1">
    <location>
        <begin position="1"/>
        <end position="78"/>
    </location>
</feature>
<evidence type="ECO:0000256" key="1">
    <source>
        <dbReference type="SAM" id="MobiDB-lite"/>
    </source>
</evidence>
<name>A0A0D7BM19_9AGAR</name>
<feature type="compositionally biased region" description="Basic residues" evidence="1">
    <location>
        <begin position="28"/>
        <end position="42"/>
    </location>
</feature>
<keyword evidence="2" id="KW-0472">Membrane</keyword>
<dbReference type="AlphaFoldDB" id="A0A0D7BM19"/>
<evidence type="ECO:0000313" key="3">
    <source>
        <dbReference type="EMBL" id="KIY71174.1"/>
    </source>
</evidence>
<proteinExistence type="predicted"/>
<protein>
    <submittedName>
        <fullName evidence="3">Uncharacterized protein</fullName>
    </submittedName>
</protein>
<sequence>MTSEWEDEVVQVKEESESELSDAGSRTSSRRPKSPRRHRRRAGVAQSSATPRRARVAKVSRREATPAIPPPNHTIPAPLIAASGRATPAPRHQKEDDLTPRVLNSAANGTWFLTTYVFSALGTALRLAKPLVVLAIVYLLVSTFVGHLIGQIGSQLRVVLEPFCTIPIVSSSPLCVALGSLVPGRPVANFPALVEIESTSLERVLDQLTGGSALALDVKKSEIATKDLILVVGTSNLRSKSEIEYTLQNFVRSARRTSEGLQKLTSHIQFAVDGIVAVNNFALGTIESARVRQEDASVIARLNPFATSIDDVVSFKFHEVMDYISVRTDKILAEGAQQINNLDQLEQYLDQLAELVAREDDSVKVERDDVLPTLWARVINPKTVRKYERDLDLLKDLSTYRKQALIHVVTAMQTLGKMNSDIEAIRDGVALPALTPGSGIPVEVHMRSIQSGMEHLRQVTRRARDREISLEDTRIEN</sequence>
<dbReference type="OrthoDB" id="4179406at2759"/>
<keyword evidence="2" id="KW-1133">Transmembrane helix</keyword>